<keyword evidence="4" id="KW-1185">Reference proteome</keyword>
<feature type="domain" description="L-Lysine epsilon oxidase N-terminal" evidence="1">
    <location>
        <begin position="13"/>
        <end position="237"/>
    </location>
</feature>
<dbReference type="eggNOG" id="ENOG502Z8IE">
    <property type="taxonomic scope" value="Bacteria"/>
</dbReference>
<dbReference type="RefSeq" id="WP_009149006.1">
    <property type="nucleotide sequence ID" value="NZ_GL890945.1"/>
</dbReference>
<feature type="domain" description="L-lysine epsilon oxidase C-terminal" evidence="2">
    <location>
        <begin position="358"/>
        <end position="516"/>
    </location>
</feature>
<dbReference type="Proteomes" id="UP000003959">
    <property type="component" value="Unassembled WGS sequence"/>
</dbReference>
<reference evidence="4" key="1">
    <citation type="journal article" date="2011" name="Proc. Natl. Acad. Sci. U.S.A.">
        <title>Genomic insights into the physiology and ecology of the marine filamentous cyanobacterium Lyngbya majuscula.</title>
        <authorList>
            <person name="Jones A.C."/>
            <person name="Monroe E.A."/>
            <person name="Podell S."/>
            <person name="Hess W.R."/>
            <person name="Klages S."/>
            <person name="Esquenazi E."/>
            <person name="Niessen S."/>
            <person name="Hoover H."/>
            <person name="Rothmann M."/>
            <person name="Lasken R.S."/>
            <person name="Yates J.R.III."/>
            <person name="Reinhardt R."/>
            <person name="Kube M."/>
            <person name="Burkart M.D."/>
            <person name="Allen E.E."/>
            <person name="Dorrestein P.C."/>
            <person name="Gerwick W.H."/>
            <person name="Gerwick L."/>
        </authorList>
    </citation>
    <scope>NUCLEOTIDE SEQUENCE [LARGE SCALE GENOMIC DNA]</scope>
    <source>
        <strain evidence="4">3L</strain>
    </source>
</reference>
<evidence type="ECO:0000313" key="4">
    <source>
        <dbReference type="Proteomes" id="UP000003959"/>
    </source>
</evidence>
<dbReference type="Pfam" id="PF18417">
    <property type="entry name" value="LodA_C"/>
    <property type="match status" value="1"/>
</dbReference>
<dbReference type="InterPro" id="IPR033798">
    <property type="entry name" value="LodA-like"/>
</dbReference>
<evidence type="ECO:0008006" key="5">
    <source>
        <dbReference type="Google" id="ProtNLM"/>
    </source>
</evidence>
<dbReference type="CDD" id="cd14731">
    <property type="entry name" value="LodA_like_1"/>
    <property type="match status" value="1"/>
</dbReference>
<accession>F4XX46</accession>
<sequence length="636" mass="71423">MVTDQTIVRAAIYPGIGIARVGNSTAEGEEGYYIGPEVTDPDLKGVNNRDDSGAIKRQAARFRIYGYNAAGEVVKELKCTDTNTEIKWTVHLANRKAQWYKFVVALDIPEWNNVPSEHRNPDIKGTDREQFVIDPGSRTIQGNDISGDEYKFDSGKFMVTRTVPLGELRTDDAGRLLVLGGFGNSGSPTGAPIYNLDDPAGFLNPNEWYDDISDGPVTATVKINGDPIPVESSWVAVAPPNYAPGIVSWRTLYDLLVDTYVECGWMPMPTTASFTKDILPVLSRLSNLQWVNKGFATLFGKGCPMDFSDPELIQKLADKPVSEEDDLYHELRQIVFNTFRPSETESTTRSSWPWIYGDAFGSAPDSSPRNNLALSKVRMELMRLWVEGKFENDWNSYTPPSCLDNVELQEQPAMLDKAALHFCLADAFHPGCELTWPMRHSTIYSAPFRIRHAANPTKQDYGKVLTQDIVLRPGGPLYTQGPGDLTRWMGIPWQADTGFCRSGYEYEYDPYLPTFWPANVPNQVLTEKNYEIVVSDTGEDEKLKAFYTREPWLRALPSDTVEAMLYMVEHFAQLGIIELRDGLDSDPNIPSKIFVESRTLLAASETARLALPLNIRRAGWASVEQLEAFRRVRLNR</sequence>
<name>F4XX46_9CYAN</name>
<evidence type="ECO:0000259" key="1">
    <source>
        <dbReference type="Pfam" id="PF17990"/>
    </source>
</evidence>
<dbReference type="AlphaFoldDB" id="F4XX46"/>
<dbReference type="Pfam" id="PF17990">
    <property type="entry name" value="LodA_N"/>
    <property type="match status" value="1"/>
</dbReference>
<evidence type="ECO:0000259" key="2">
    <source>
        <dbReference type="Pfam" id="PF18417"/>
    </source>
</evidence>
<dbReference type="InterPro" id="IPR041168">
    <property type="entry name" value="LodA_N"/>
</dbReference>
<dbReference type="InterPro" id="IPR041173">
    <property type="entry name" value="LodA_C"/>
</dbReference>
<evidence type="ECO:0000313" key="3">
    <source>
        <dbReference type="EMBL" id="EGJ30931.1"/>
    </source>
</evidence>
<protein>
    <recommendedName>
        <fullName evidence="5">L-lysine 6-oxidase</fullName>
    </recommendedName>
</protein>
<proteinExistence type="predicted"/>
<gene>
    <name evidence="3" type="ORF">LYNGBM3L_45960</name>
</gene>
<organism evidence="3 4">
    <name type="scientific">Moorena producens 3L</name>
    <dbReference type="NCBI Taxonomy" id="489825"/>
    <lineage>
        <taxon>Bacteria</taxon>
        <taxon>Bacillati</taxon>
        <taxon>Cyanobacteriota</taxon>
        <taxon>Cyanophyceae</taxon>
        <taxon>Coleofasciculales</taxon>
        <taxon>Coleofasciculaceae</taxon>
        <taxon>Moorena</taxon>
    </lineage>
</organism>
<dbReference type="EMBL" id="GL890945">
    <property type="protein sequence ID" value="EGJ30931.1"/>
    <property type="molecule type" value="Genomic_DNA"/>
</dbReference>
<dbReference type="HOGENOM" id="CLU_012035_1_0_3"/>